<evidence type="ECO:0000313" key="1">
    <source>
        <dbReference type="EMBL" id="MBX57378.1"/>
    </source>
</evidence>
<name>A0A2P2PRM2_RHIMU</name>
<protein>
    <submittedName>
        <fullName evidence="1">Uncharacterized protein</fullName>
    </submittedName>
</protein>
<dbReference type="AlphaFoldDB" id="A0A2P2PRM2"/>
<organism evidence="1">
    <name type="scientific">Rhizophora mucronata</name>
    <name type="common">Asiatic mangrove</name>
    <dbReference type="NCBI Taxonomy" id="61149"/>
    <lineage>
        <taxon>Eukaryota</taxon>
        <taxon>Viridiplantae</taxon>
        <taxon>Streptophyta</taxon>
        <taxon>Embryophyta</taxon>
        <taxon>Tracheophyta</taxon>
        <taxon>Spermatophyta</taxon>
        <taxon>Magnoliopsida</taxon>
        <taxon>eudicotyledons</taxon>
        <taxon>Gunneridae</taxon>
        <taxon>Pentapetalae</taxon>
        <taxon>rosids</taxon>
        <taxon>fabids</taxon>
        <taxon>Malpighiales</taxon>
        <taxon>Rhizophoraceae</taxon>
        <taxon>Rhizophora</taxon>
    </lineage>
</organism>
<sequence length="42" mass="4712">MQAFSPTEASNKFHLVMFQCCTGICSLHCDAKKILVECSFDQ</sequence>
<reference evidence="1" key="1">
    <citation type="submission" date="2018-02" db="EMBL/GenBank/DDBJ databases">
        <title>Rhizophora mucronata_Transcriptome.</title>
        <authorList>
            <person name="Meera S.P."/>
            <person name="Sreeshan A."/>
            <person name="Augustine A."/>
        </authorList>
    </citation>
    <scope>NUCLEOTIDE SEQUENCE</scope>
    <source>
        <tissue evidence="1">Leaf</tissue>
    </source>
</reference>
<dbReference type="EMBL" id="GGEC01076894">
    <property type="protein sequence ID" value="MBX57378.1"/>
    <property type="molecule type" value="Transcribed_RNA"/>
</dbReference>
<accession>A0A2P2PRM2</accession>
<proteinExistence type="predicted"/>